<keyword evidence="2" id="KW-1185">Reference proteome</keyword>
<dbReference type="Proteomes" id="UP000823941">
    <property type="component" value="Chromosome 29"/>
</dbReference>
<sequence>MSVTYVCVRLGAGRCAAPPPPPRRRRRRKHVGRVCPLLQVSPSCELVPTDLLPPQIEKKVALLPNLITCSSDCSDELWSRGHHPGRFLPATPQYYDHLQ</sequence>
<name>A0ABQ7PT63_PLUXY</name>
<evidence type="ECO:0000313" key="2">
    <source>
        <dbReference type="Proteomes" id="UP000823941"/>
    </source>
</evidence>
<proteinExistence type="predicted"/>
<dbReference type="EMBL" id="JAHIBW010000029">
    <property type="protein sequence ID" value="KAG7296146.1"/>
    <property type="molecule type" value="Genomic_DNA"/>
</dbReference>
<comment type="caution">
    <text evidence="1">The sequence shown here is derived from an EMBL/GenBank/DDBJ whole genome shotgun (WGS) entry which is preliminary data.</text>
</comment>
<evidence type="ECO:0000313" key="1">
    <source>
        <dbReference type="EMBL" id="KAG7296146.1"/>
    </source>
</evidence>
<organism evidence="1 2">
    <name type="scientific">Plutella xylostella</name>
    <name type="common">Diamondback moth</name>
    <name type="synonym">Plutella maculipennis</name>
    <dbReference type="NCBI Taxonomy" id="51655"/>
    <lineage>
        <taxon>Eukaryota</taxon>
        <taxon>Metazoa</taxon>
        <taxon>Ecdysozoa</taxon>
        <taxon>Arthropoda</taxon>
        <taxon>Hexapoda</taxon>
        <taxon>Insecta</taxon>
        <taxon>Pterygota</taxon>
        <taxon>Neoptera</taxon>
        <taxon>Endopterygota</taxon>
        <taxon>Lepidoptera</taxon>
        <taxon>Glossata</taxon>
        <taxon>Ditrysia</taxon>
        <taxon>Yponomeutoidea</taxon>
        <taxon>Plutellidae</taxon>
        <taxon>Plutella</taxon>
    </lineage>
</organism>
<protein>
    <submittedName>
        <fullName evidence="1">Uncharacterized protein</fullName>
    </submittedName>
</protein>
<accession>A0ABQ7PT63</accession>
<gene>
    <name evidence="1" type="ORF">JYU34_021245</name>
</gene>
<reference evidence="1 2" key="1">
    <citation type="submission" date="2021-06" db="EMBL/GenBank/DDBJ databases">
        <title>A haploid diamondback moth (Plutella xylostella L.) genome assembly resolves 31 chromosomes and identifies a diamide resistance mutation.</title>
        <authorList>
            <person name="Ward C.M."/>
            <person name="Perry K.D."/>
            <person name="Baker G."/>
            <person name="Powis K."/>
            <person name="Heckel D.G."/>
            <person name="Baxter S.W."/>
        </authorList>
    </citation>
    <scope>NUCLEOTIDE SEQUENCE [LARGE SCALE GENOMIC DNA]</scope>
    <source>
        <strain evidence="1 2">LV</strain>
        <tissue evidence="1">Single pupa</tissue>
    </source>
</reference>